<feature type="compositionally biased region" description="Basic and acidic residues" evidence="2">
    <location>
        <begin position="1147"/>
        <end position="1158"/>
    </location>
</feature>
<feature type="compositionally biased region" description="Basic and acidic residues" evidence="2">
    <location>
        <begin position="382"/>
        <end position="391"/>
    </location>
</feature>
<dbReference type="PANTHER" id="PTHR21616:SF2">
    <property type="entry name" value="CENTROSOME AND SPINDLE POLE-ASSOCIATED PROTEIN 1"/>
    <property type="match status" value="1"/>
</dbReference>
<feature type="compositionally biased region" description="Basic and acidic residues" evidence="2">
    <location>
        <begin position="168"/>
        <end position="182"/>
    </location>
</feature>
<feature type="region of interest" description="Disordered" evidence="2">
    <location>
        <begin position="1131"/>
        <end position="1235"/>
    </location>
</feature>
<evidence type="ECO:0000256" key="1">
    <source>
        <dbReference type="SAM" id="Coils"/>
    </source>
</evidence>
<feature type="compositionally biased region" description="Polar residues" evidence="2">
    <location>
        <begin position="921"/>
        <end position="930"/>
    </location>
</feature>
<feature type="compositionally biased region" description="Basic and acidic residues" evidence="2">
    <location>
        <begin position="747"/>
        <end position="789"/>
    </location>
</feature>
<sequence length="1287" mass="148691">MLPEEVRKHPSSDKMTLDDGVPYLEMKSILDDSSKENVPVETPSQSMQRKDDSAGLSLPLGEEYERKKQRLKQELRMDYRRYVSQKNDLTSEEACAQPQELSLPIRERRSAKARLRDERNKEYNAFLKEKGTQAAVTRTLPDSWKVQFQDRLSPPLSKPTRGSPPPDPRGHLAETLSSRRDAATLTDSRVQQAGTPRRRWGGTPVRLERKPRRLQGHYYNSEEDLSYGEEDEEYEEEELDYMSRRRPRPRELIGYLGKRERRVHRHRPDRIVQERREPQAPILQAEEYIEESRRTLSAIHNPNLQAEPAPVKTSERSRSVANKNMADFSTGLIIGTAEGDLAQQRRKERYRQELLEQMAEQQKNKKKEKELELRVAASGAVDPEKQPDRIKQFGAVNREYEGRRRRDVPYRPGPTLDSLGGNSARQPPEERAGGAEERTPPERPHVAFQSPPLVDYSTSLAQLAAASGGGRLEAGGAPINEDFHRNLSGTLGEMIAPRITGAPPPVPPTLPDAYHTPYDDAYYYYAARNPLDPNLAYYGPGAVGVASYPHLPMGVPQPLRPGQSTSLIQVPSQLGMAPSGMGVFAVDRSKQSKENALSYQEALKQQGWMEYISEEEIRAEWSQHFQKIRERQERKMRELEERERCDAKLEAEMKNYKPWGRGGGGAPIKDDHGNLISDLKRMHQCNEEAYLNPESRRGTGNTGRNAPTPREDRPPSVHMIAGYPQGQAGSHARGNVFRDMPTPQQLHEQDRYKEYLKQQIAEKRRKDAEERERQRLEEEREEKKLAEQRARIQQEYEEELDKRRRKEMEQLAKNEELVRQAEERRKEAERRKKEEEERASQALRQQDERERQARLEEVKRAPSPPIPTLQKKLGRQRAPRPPSADSRQSAGASTVRSLSAPHSPPVPARRNQLRAKEEKQSVISELSALSKQLRNEQRRLERQRLQTEREDMDTPLRERRRERPPVDVFDMARLRMQVSAKRPSSRTQGPVNIQNIHDFNQLKYRDSTSREEVRQAYPDPPCDDYSLELQQQALLRHQQRKINNMRKDRTDYFDLSSPSRALHHQRLCSQTTESTEEGTRPTLLQSESAFIDSVSLEEECEAYPDAPCDDHSVDIQQQALLRCQQRRINNMRKDRTDSHAGAFPEPCEERRERQTSARERRRLQRRIEFDEDLDALSGQREADGPSDAQSLRSLESVRERNHQRMRRLEDMSKQSGRPGELYPDEDDEFWQTTSPPLDRRVSVDTVATEPWLRPGTTETLKNFLAGRRPLSKETVTEDWEGPSTYHG</sequence>
<dbReference type="GO" id="GO:0005813">
    <property type="term" value="C:centrosome"/>
    <property type="evidence" value="ECO:0007669"/>
    <property type="project" value="InterPro"/>
</dbReference>
<organism evidence="4 5">
    <name type="scientific">Alosa alosa</name>
    <name type="common">allis shad</name>
    <dbReference type="NCBI Taxonomy" id="278164"/>
    <lineage>
        <taxon>Eukaryota</taxon>
        <taxon>Metazoa</taxon>
        <taxon>Chordata</taxon>
        <taxon>Craniata</taxon>
        <taxon>Vertebrata</taxon>
        <taxon>Euteleostomi</taxon>
        <taxon>Actinopterygii</taxon>
        <taxon>Neopterygii</taxon>
        <taxon>Teleostei</taxon>
        <taxon>Clupei</taxon>
        <taxon>Clupeiformes</taxon>
        <taxon>Clupeoidei</taxon>
        <taxon>Clupeidae</taxon>
        <taxon>Alosa</taxon>
    </lineage>
</organism>
<feature type="compositionally biased region" description="Basic and acidic residues" evidence="2">
    <location>
        <begin position="933"/>
        <end position="964"/>
    </location>
</feature>
<feature type="compositionally biased region" description="Basic and acidic residues" evidence="2">
    <location>
        <begin position="398"/>
        <end position="409"/>
    </location>
</feature>
<feature type="region of interest" description="Disordered" evidence="2">
    <location>
        <begin position="377"/>
        <end position="450"/>
    </location>
</feature>
<dbReference type="Pfam" id="PF24578">
    <property type="entry name" value="CSPP1_C"/>
    <property type="match status" value="2"/>
</dbReference>
<feature type="domain" description="Centrosome and spindle pole-associated protein 1 C-terminal" evidence="3">
    <location>
        <begin position="992"/>
        <end position="1046"/>
    </location>
</feature>
<dbReference type="EMBL" id="JADWDJ010000016">
    <property type="protein sequence ID" value="KAG5268801.1"/>
    <property type="molecule type" value="Genomic_DNA"/>
</dbReference>
<feature type="region of interest" description="Disordered" evidence="2">
    <location>
        <begin position="26"/>
        <end position="62"/>
    </location>
</feature>
<feature type="region of interest" description="Disordered" evidence="2">
    <location>
        <begin position="809"/>
        <end position="964"/>
    </location>
</feature>
<feature type="compositionally biased region" description="Basic and acidic residues" evidence="2">
    <location>
        <begin position="809"/>
        <end position="860"/>
    </location>
</feature>
<reference evidence="4" key="1">
    <citation type="submission" date="2020-10" db="EMBL/GenBank/DDBJ databases">
        <title>Chromosome-scale genome assembly of the Allis shad, Alosa alosa.</title>
        <authorList>
            <person name="Margot Z."/>
            <person name="Christophe K."/>
            <person name="Cabau C."/>
            <person name="Louis A."/>
            <person name="Berthelot C."/>
            <person name="Parey E."/>
            <person name="Roest Crollius H."/>
            <person name="Montfort J."/>
            <person name="Robinson-Rechavi M."/>
            <person name="Bucao C."/>
            <person name="Bouchez O."/>
            <person name="Gislard M."/>
            <person name="Lluch J."/>
            <person name="Milhes M."/>
            <person name="Lampietro C."/>
            <person name="Lopez Roques C."/>
            <person name="Donnadieu C."/>
            <person name="Braasch I."/>
            <person name="Desvignes T."/>
            <person name="Postlethwait J."/>
            <person name="Bobe J."/>
            <person name="Guiguen Y."/>
        </authorList>
    </citation>
    <scope>NUCLEOTIDE SEQUENCE</scope>
    <source>
        <strain evidence="4">M-15738</strain>
        <tissue evidence="4">Blood</tissue>
    </source>
</reference>
<dbReference type="GO" id="GO:0032467">
    <property type="term" value="P:positive regulation of cytokinesis"/>
    <property type="evidence" value="ECO:0007669"/>
    <property type="project" value="InterPro"/>
</dbReference>
<dbReference type="InterPro" id="IPR026708">
    <property type="entry name" value="CSPP1"/>
</dbReference>
<feature type="compositionally biased region" description="Basic and acidic residues" evidence="2">
    <location>
        <begin position="1"/>
        <end position="17"/>
    </location>
</feature>
<feature type="region of interest" description="Disordered" evidence="2">
    <location>
        <begin position="1268"/>
        <end position="1287"/>
    </location>
</feature>
<feature type="compositionally biased region" description="Polar residues" evidence="2">
    <location>
        <begin position="885"/>
        <end position="897"/>
    </location>
</feature>
<comment type="caution">
    <text evidence="4">The sequence shown here is derived from an EMBL/GenBank/DDBJ whole genome shotgun (WGS) entry which is preliminary data.</text>
</comment>
<dbReference type="PANTHER" id="PTHR21616">
    <property type="entry name" value="CENTROSOME SPINDLE POLE ASSOCIATED PROTEIN"/>
    <property type="match status" value="1"/>
</dbReference>
<feature type="compositionally biased region" description="Acidic residues" evidence="2">
    <location>
        <begin position="221"/>
        <end position="232"/>
    </location>
</feature>
<feature type="region of interest" description="Disordered" evidence="2">
    <location>
        <begin position="138"/>
        <end position="232"/>
    </location>
</feature>
<feature type="compositionally biased region" description="Basic and acidic residues" evidence="2">
    <location>
        <begin position="427"/>
        <end position="445"/>
    </location>
</feature>
<feature type="region of interest" description="Disordered" evidence="2">
    <location>
        <begin position="1"/>
        <end position="20"/>
    </location>
</feature>
<feature type="coiled-coil region" evidence="1">
    <location>
        <begin position="344"/>
        <end position="372"/>
    </location>
</feature>
<name>A0AAV6G4J3_9TELE</name>
<dbReference type="Proteomes" id="UP000823561">
    <property type="component" value="Chromosome 16"/>
</dbReference>
<protein>
    <recommendedName>
        <fullName evidence="3">Centrosome and spindle pole-associated protein 1 C-terminal domain-containing protein</fullName>
    </recommendedName>
</protein>
<evidence type="ECO:0000259" key="3">
    <source>
        <dbReference type="Pfam" id="PF24578"/>
    </source>
</evidence>
<proteinExistence type="predicted"/>
<keyword evidence="5" id="KW-1185">Reference proteome</keyword>
<feature type="domain" description="Centrosome and spindle pole-associated protein 1 C-terminal" evidence="3">
    <location>
        <begin position="1092"/>
        <end position="1132"/>
    </location>
</feature>
<evidence type="ECO:0000313" key="5">
    <source>
        <dbReference type="Proteomes" id="UP000823561"/>
    </source>
</evidence>
<dbReference type="GO" id="GO:0005874">
    <property type="term" value="C:microtubule"/>
    <property type="evidence" value="ECO:0007669"/>
    <property type="project" value="InterPro"/>
</dbReference>
<dbReference type="GO" id="GO:0000922">
    <property type="term" value="C:spindle pole"/>
    <property type="evidence" value="ECO:0007669"/>
    <property type="project" value="InterPro"/>
</dbReference>
<dbReference type="InterPro" id="IPR058191">
    <property type="entry name" value="CSPP1_C"/>
</dbReference>
<keyword evidence="1" id="KW-0175">Coiled coil</keyword>
<accession>A0AAV6G4J3</accession>
<evidence type="ECO:0000256" key="2">
    <source>
        <dbReference type="SAM" id="MobiDB-lite"/>
    </source>
</evidence>
<feature type="region of interest" description="Disordered" evidence="2">
    <location>
        <begin position="689"/>
        <end position="789"/>
    </location>
</feature>
<gene>
    <name evidence="4" type="ORF">AALO_G00216640</name>
</gene>
<feature type="compositionally biased region" description="Basic and acidic residues" evidence="2">
    <location>
        <begin position="1195"/>
        <end position="1212"/>
    </location>
</feature>
<evidence type="ECO:0000313" key="4">
    <source>
        <dbReference type="EMBL" id="KAG5268801.1"/>
    </source>
</evidence>
<feature type="compositionally biased region" description="Polar residues" evidence="2">
    <location>
        <begin position="185"/>
        <end position="194"/>
    </location>
</feature>